<dbReference type="RefSeq" id="WP_083137078.1">
    <property type="nucleotide sequence ID" value="NZ_JACKVH010000017.1"/>
</dbReference>
<evidence type="ECO:0000313" key="13">
    <source>
        <dbReference type="EMBL" id="MCV7380439.1"/>
    </source>
</evidence>
<reference evidence="13" key="3">
    <citation type="journal article" date="2022" name="BMC Genomics">
        <title>Comparative genome analysis of mycobacteria focusing on tRNA and non-coding RNA.</title>
        <authorList>
            <person name="Behra P.R.K."/>
            <person name="Pettersson B.M.F."/>
            <person name="Ramesh M."/>
            <person name="Das S."/>
            <person name="Dasgupta S."/>
            <person name="Kirsebom L.A."/>
        </authorList>
    </citation>
    <scope>NUCLEOTIDE SEQUENCE</scope>
    <source>
        <strain evidence="13">CCUG 55640</strain>
    </source>
</reference>
<dbReference type="PANTHER" id="PTHR43725:SF47">
    <property type="entry name" value="UDP-GLUCOSE 4-EPIMERASE"/>
    <property type="match status" value="1"/>
</dbReference>
<accession>A0AA42C0R8</accession>
<dbReference type="GO" id="GO:0005829">
    <property type="term" value="C:cytosol"/>
    <property type="evidence" value="ECO:0007669"/>
    <property type="project" value="TreeGrafter"/>
</dbReference>
<evidence type="ECO:0000259" key="12">
    <source>
        <dbReference type="Pfam" id="PF01370"/>
    </source>
</evidence>
<dbReference type="SUPFAM" id="SSF51735">
    <property type="entry name" value="NAD(P)-binding Rossmann-fold domains"/>
    <property type="match status" value="1"/>
</dbReference>
<dbReference type="EMBL" id="MVHD01000006">
    <property type="protein sequence ID" value="OQZ92070.1"/>
    <property type="molecule type" value="Genomic_DNA"/>
</dbReference>
<dbReference type="PANTHER" id="PTHR43725">
    <property type="entry name" value="UDP-GLUCOSE 4-EPIMERASE"/>
    <property type="match status" value="1"/>
</dbReference>
<dbReference type="Pfam" id="PF01370">
    <property type="entry name" value="Epimerase"/>
    <property type="match status" value="1"/>
</dbReference>
<evidence type="ECO:0000256" key="4">
    <source>
        <dbReference type="ARBA" id="ARBA00007637"/>
    </source>
</evidence>
<feature type="domain" description="NAD-dependent epimerase/dehydratase" evidence="12">
    <location>
        <begin position="3"/>
        <end position="170"/>
    </location>
</feature>
<evidence type="ECO:0000256" key="8">
    <source>
        <dbReference type="ARBA" id="ARBA00023144"/>
    </source>
</evidence>
<name>A0AA42C0R8_9MYCO</name>
<dbReference type="Proteomes" id="UP001141650">
    <property type="component" value="Unassembled WGS sequence"/>
</dbReference>
<comment type="catalytic activity">
    <reaction evidence="1">
        <text>UDP-alpha-D-glucose = UDP-alpha-D-galactose</text>
        <dbReference type="Rhea" id="RHEA:22168"/>
        <dbReference type="ChEBI" id="CHEBI:58885"/>
        <dbReference type="ChEBI" id="CHEBI:66914"/>
        <dbReference type="EC" id="5.1.3.2"/>
    </reaction>
</comment>
<evidence type="ECO:0000256" key="5">
    <source>
        <dbReference type="ARBA" id="ARBA00013189"/>
    </source>
</evidence>
<keyword evidence="9" id="KW-0413">Isomerase</keyword>
<evidence type="ECO:0000313" key="14">
    <source>
        <dbReference type="EMBL" id="OQZ92070.1"/>
    </source>
</evidence>
<evidence type="ECO:0000256" key="9">
    <source>
        <dbReference type="ARBA" id="ARBA00023235"/>
    </source>
</evidence>
<organism evidence="13 16">
    <name type="scientific">Mycobacterium alsense</name>
    <dbReference type="NCBI Taxonomy" id="324058"/>
    <lineage>
        <taxon>Bacteria</taxon>
        <taxon>Bacillati</taxon>
        <taxon>Actinomycetota</taxon>
        <taxon>Actinomycetes</taxon>
        <taxon>Mycobacteriales</taxon>
        <taxon>Mycobacteriaceae</taxon>
        <taxon>Mycobacterium</taxon>
    </lineage>
</organism>
<protein>
    <recommendedName>
        <fullName evidence="6">UDP-glucose 4-epimerase</fullName>
        <ecNumber evidence="5">5.1.3.2</ecNumber>
    </recommendedName>
    <alternativeName>
        <fullName evidence="11">Galactowaldenase</fullName>
    </alternativeName>
    <alternativeName>
        <fullName evidence="10">UDP-galactose 4-epimerase</fullName>
    </alternativeName>
</protein>
<dbReference type="GO" id="GO:0003978">
    <property type="term" value="F:UDP-glucose 4-epimerase activity"/>
    <property type="evidence" value="ECO:0007669"/>
    <property type="project" value="UniProtKB-EC"/>
</dbReference>
<dbReference type="AlphaFoldDB" id="A0AA42C0R8"/>
<evidence type="ECO:0000256" key="11">
    <source>
        <dbReference type="ARBA" id="ARBA00033067"/>
    </source>
</evidence>
<comment type="similarity">
    <text evidence="4">Belongs to the NAD(P)-dependent epimerase/dehydratase family.</text>
</comment>
<dbReference type="Proteomes" id="UP000192319">
    <property type="component" value="Unassembled WGS sequence"/>
</dbReference>
<evidence type="ECO:0000256" key="2">
    <source>
        <dbReference type="ARBA" id="ARBA00001911"/>
    </source>
</evidence>
<comment type="caution">
    <text evidence="13">The sequence shown here is derived from an EMBL/GenBank/DDBJ whole genome shotgun (WGS) entry which is preliminary data.</text>
</comment>
<sequence length="333" mass="36705">MKVLLTGALGSIGLETLAALLDEGHDVVGFDLESRRARKLAAGFAGRARFVWGDITNPESLRDALAGVDAVIHLAAIIPPAADRAPDLARRVNVDATKDLIAQMQASPTAKRLVFASSQGIFGDVQDREPPLRVDAPVCPTDEYGRHKVECERAIRQSGLRWSILRLAAVTPLHMQAQDPSIMFEFSPDARFEFLHPTDAGTAFARAVDCADSIGKVLYIAGGEGCRMTYYDFVTALMGAMGIGPIPIDAFVRRRPPRFFGDWVDTEEGQRLLRYQERGLDDQLADVRQDLGALGLLVRLVRPLATWFVIRSSAYVKENRRDTPRRSARAHRA</sequence>
<reference evidence="14 15" key="1">
    <citation type="submission" date="2017-02" db="EMBL/GenBank/DDBJ databases">
        <title>The new phylogeny of genus Mycobacterium.</title>
        <authorList>
            <person name="Tortoli E."/>
            <person name="Trovato A."/>
            <person name="Cirillo D.M."/>
        </authorList>
    </citation>
    <scope>NUCLEOTIDE SEQUENCE [LARGE SCALE GENOMIC DNA]</scope>
    <source>
        <strain evidence="14 15">DSM 45230</strain>
    </source>
</reference>
<dbReference type="GO" id="GO:0006012">
    <property type="term" value="P:galactose metabolic process"/>
    <property type="evidence" value="ECO:0007669"/>
    <property type="project" value="UniProtKB-KW"/>
</dbReference>
<keyword evidence="8" id="KW-0119">Carbohydrate metabolism</keyword>
<proteinExistence type="inferred from homology"/>
<dbReference type="InterPro" id="IPR001509">
    <property type="entry name" value="Epimerase_deHydtase"/>
</dbReference>
<keyword evidence="7" id="KW-0520">NAD</keyword>
<keyword evidence="8" id="KW-0299">Galactose metabolism</keyword>
<dbReference type="Gene3D" id="3.40.50.720">
    <property type="entry name" value="NAD(P)-binding Rossmann-like Domain"/>
    <property type="match status" value="1"/>
</dbReference>
<dbReference type="InterPro" id="IPR036291">
    <property type="entry name" value="NAD(P)-bd_dom_sf"/>
</dbReference>
<evidence type="ECO:0000256" key="7">
    <source>
        <dbReference type="ARBA" id="ARBA00023027"/>
    </source>
</evidence>
<evidence type="ECO:0000256" key="1">
    <source>
        <dbReference type="ARBA" id="ARBA00000083"/>
    </source>
</evidence>
<comment type="pathway">
    <text evidence="3">Carbohydrate metabolism; galactose metabolism.</text>
</comment>
<evidence type="ECO:0000256" key="3">
    <source>
        <dbReference type="ARBA" id="ARBA00004947"/>
    </source>
</evidence>
<reference evidence="13" key="2">
    <citation type="submission" date="2020-07" db="EMBL/GenBank/DDBJ databases">
        <authorList>
            <person name="Pettersson B.M.F."/>
            <person name="Behra P.R.K."/>
            <person name="Ramesh M."/>
            <person name="Das S."/>
            <person name="Dasgupta S."/>
            <person name="Kirsebom L.A."/>
        </authorList>
    </citation>
    <scope>NUCLEOTIDE SEQUENCE</scope>
    <source>
        <strain evidence="13">CCUG 55640</strain>
    </source>
</reference>
<comment type="cofactor">
    <cofactor evidence="2">
        <name>NAD(+)</name>
        <dbReference type="ChEBI" id="CHEBI:57540"/>
    </cofactor>
</comment>
<evidence type="ECO:0000256" key="6">
    <source>
        <dbReference type="ARBA" id="ARBA00018569"/>
    </source>
</evidence>
<dbReference type="EC" id="5.1.3.2" evidence="5"/>
<dbReference type="EMBL" id="JACKVH010000017">
    <property type="protein sequence ID" value="MCV7380439.1"/>
    <property type="molecule type" value="Genomic_DNA"/>
</dbReference>
<evidence type="ECO:0000256" key="10">
    <source>
        <dbReference type="ARBA" id="ARBA00031367"/>
    </source>
</evidence>
<gene>
    <name evidence="14" type="ORF">BST11_06075</name>
    <name evidence="13" type="ORF">H7K38_17515</name>
</gene>
<evidence type="ECO:0000313" key="16">
    <source>
        <dbReference type="Proteomes" id="UP001141650"/>
    </source>
</evidence>
<keyword evidence="15" id="KW-1185">Reference proteome</keyword>
<evidence type="ECO:0000313" key="15">
    <source>
        <dbReference type="Proteomes" id="UP000192319"/>
    </source>
</evidence>